<comment type="caution">
    <text evidence="1">The sequence shown here is derived from an EMBL/GenBank/DDBJ whole genome shotgun (WGS) entry which is preliminary data.</text>
</comment>
<reference evidence="1" key="1">
    <citation type="journal article" date="2014" name="Front. Microbiol.">
        <title>High frequency of phylogenetically diverse reductive dehalogenase-homologous genes in deep subseafloor sedimentary metagenomes.</title>
        <authorList>
            <person name="Kawai M."/>
            <person name="Futagami T."/>
            <person name="Toyoda A."/>
            <person name="Takaki Y."/>
            <person name="Nishi S."/>
            <person name="Hori S."/>
            <person name="Arai W."/>
            <person name="Tsubouchi T."/>
            <person name="Morono Y."/>
            <person name="Uchiyama I."/>
            <person name="Ito T."/>
            <person name="Fujiyama A."/>
            <person name="Inagaki F."/>
            <person name="Takami H."/>
        </authorList>
    </citation>
    <scope>NUCLEOTIDE SEQUENCE</scope>
    <source>
        <strain evidence="1">Expedition CK06-06</strain>
    </source>
</reference>
<name>X1BPX5_9ZZZZ</name>
<gene>
    <name evidence="1" type="ORF">S01H4_28521</name>
</gene>
<organism evidence="1">
    <name type="scientific">marine sediment metagenome</name>
    <dbReference type="NCBI Taxonomy" id="412755"/>
    <lineage>
        <taxon>unclassified sequences</taxon>
        <taxon>metagenomes</taxon>
        <taxon>ecological metagenomes</taxon>
    </lineage>
</organism>
<accession>X1BPX5</accession>
<dbReference type="EMBL" id="BART01014207">
    <property type="protein sequence ID" value="GAG86108.1"/>
    <property type="molecule type" value="Genomic_DNA"/>
</dbReference>
<proteinExistence type="predicted"/>
<protein>
    <submittedName>
        <fullName evidence="1">Uncharacterized protein</fullName>
    </submittedName>
</protein>
<sequence length="112" mass="12058">MKKVLISILLPVLLLTFVMGSTYAAGPLPRFLVAIEGPSGPVEKAVIASGGKVTHVYEMLPKWIAIEISEAGKLGLLRNPRIGKIEKDAEVHAIGQTLPWGVDRIDAELVHP</sequence>
<dbReference type="Gene3D" id="3.30.70.80">
    <property type="entry name" value="Peptidase S8 propeptide/proteinase inhibitor I9"/>
    <property type="match status" value="1"/>
</dbReference>
<dbReference type="InterPro" id="IPR037045">
    <property type="entry name" value="S8pro/Inhibitor_I9_sf"/>
</dbReference>
<feature type="non-terminal residue" evidence="1">
    <location>
        <position position="112"/>
    </location>
</feature>
<dbReference type="AlphaFoldDB" id="X1BPX5"/>
<evidence type="ECO:0000313" key="1">
    <source>
        <dbReference type="EMBL" id="GAG86108.1"/>
    </source>
</evidence>